<gene>
    <name evidence="2" type="ORF">QMQ05_05605</name>
</gene>
<evidence type="ECO:0000313" key="2">
    <source>
        <dbReference type="EMBL" id="XAO46998.1"/>
    </source>
</evidence>
<dbReference type="Proteomes" id="UP001486888">
    <property type="component" value="Chromosome"/>
</dbReference>
<feature type="domain" description="IrrE N-terminal-like" evidence="1">
    <location>
        <begin position="31"/>
        <end position="114"/>
    </location>
</feature>
<protein>
    <submittedName>
        <fullName evidence="2">ImmA/IrrE family metallo-endopeptidase</fullName>
    </submittedName>
</protein>
<keyword evidence="3" id="KW-1185">Reference proteome</keyword>
<reference evidence="2 3" key="1">
    <citation type="submission" date="2023-05" db="EMBL/GenBank/DDBJ databases">
        <title>Glutamicibacter sp. B1, complete genome.</title>
        <authorList>
            <person name="Long Y.H."/>
            <person name="Fang T."/>
            <person name="Li X.Y."/>
        </authorList>
    </citation>
    <scope>NUCLEOTIDE SEQUENCE [LARGE SCALE GENOMIC DNA]</scope>
    <source>
        <strain evidence="2 3">B1</strain>
    </source>
</reference>
<name>A0AAU6WIW3_9MICC</name>
<dbReference type="Pfam" id="PF06114">
    <property type="entry name" value="Peptidase_M78"/>
    <property type="match status" value="1"/>
</dbReference>
<dbReference type="AlphaFoldDB" id="A0AAU6WIW3"/>
<dbReference type="KEGG" id="gey:QMQ05_05605"/>
<evidence type="ECO:0000313" key="3">
    <source>
        <dbReference type="Proteomes" id="UP001486888"/>
    </source>
</evidence>
<organism evidence="2 3">
    <name type="scientific">Glutamicibacter ectropisis</name>
    <dbReference type="NCBI Taxonomy" id="3046593"/>
    <lineage>
        <taxon>Bacteria</taxon>
        <taxon>Bacillati</taxon>
        <taxon>Actinomycetota</taxon>
        <taxon>Actinomycetes</taxon>
        <taxon>Micrococcales</taxon>
        <taxon>Micrococcaceae</taxon>
        <taxon>Glutamicibacter</taxon>
    </lineage>
</organism>
<sequence length="133" mass="14967">MQNVWGKLRELAHTVVVWTKPPSSGLAGTDGQHIWIDPSLSSTEKRCVLAHEIFHLVAGHTTCQPPTVERQLRLEVARFLIPYEDLRRVAGWATCPAEMAEELNVIEQVVLDRLATLDGDQLQELWPPSEHIA</sequence>
<dbReference type="RefSeq" id="WP_345473690.1">
    <property type="nucleotide sequence ID" value="NZ_CP125942.1"/>
</dbReference>
<dbReference type="InterPro" id="IPR010359">
    <property type="entry name" value="IrrE_HExxH"/>
</dbReference>
<dbReference type="EMBL" id="CP125942">
    <property type="protein sequence ID" value="XAO46998.1"/>
    <property type="molecule type" value="Genomic_DNA"/>
</dbReference>
<accession>A0AAU6WIW3</accession>
<proteinExistence type="predicted"/>
<evidence type="ECO:0000259" key="1">
    <source>
        <dbReference type="Pfam" id="PF06114"/>
    </source>
</evidence>